<dbReference type="EMBL" id="BAABBF010000004">
    <property type="protein sequence ID" value="GAA3709665.1"/>
    <property type="molecule type" value="Genomic_DNA"/>
</dbReference>
<name>A0ABP7DUH2_9SPHN</name>
<evidence type="ECO:0008006" key="4">
    <source>
        <dbReference type="Google" id="ProtNLM"/>
    </source>
</evidence>
<evidence type="ECO:0000256" key="1">
    <source>
        <dbReference type="SAM" id="Phobius"/>
    </source>
</evidence>
<reference evidence="3" key="1">
    <citation type="journal article" date="2019" name="Int. J. Syst. Evol. Microbiol.">
        <title>The Global Catalogue of Microorganisms (GCM) 10K type strain sequencing project: providing services to taxonomists for standard genome sequencing and annotation.</title>
        <authorList>
            <consortium name="The Broad Institute Genomics Platform"/>
            <consortium name="The Broad Institute Genome Sequencing Center for Infectious Disease"/>
            <person name="Wu L."/>
            <person name="Ma J."/>
        </authorList>
    </citation>
    <scope>NUCLEOTIDE SEQUENCE [LARGE SCALE GENOMIC DNA]</scope>
    <source>
        <strain evidence="3">JCM 17498</strain>
    </source>
</reference>
<feature type="transmembrane region" description="Helical" evidence="1">
    <location>
        <begin position="7"/>
        <end position="32"/>
    </location>
</feature>
<sequence>MPGLDRLAIGLSGLCVVHCLATSVLLALMSAAGGLLLDPHIHEVGLVMAIALGAVALGRGVVRHGEAVPAAVGAFGLGVMAGAMQLPHDGSNGEALWTIVGVALLALGHEMNRRASLRAC</sequence>
<keyword evidence="3" id="KW-1185">Reference proteome</keyword>
<evidence type="ECO:0000313" key="2">
    <source>
        <dbReference type="EMBL" id="GAA3709665.1"/>
    </source>
</evidence>
<proteinExistence type="predicted"/>
<keyword evidence="1" id="KW-1133">Transmembrane helix</keyword>
<dbReference type="InterPro" id="IPR004891">
    <property type="entry name" value="Mercury-R_MerC"/>
</dbReference>
<protein>
    <recommendedName>
        <fullName evidence="4">MerC domain-containing protein</fullName>
    </recommendedName>
</protein>
<evidence type="ECO:0000313" key="3">
    <source>
        <dbReference type="Proteomes" id="UP001500523"/>
    </source>
</evidence>
<feature type="transmembrane region" description="Helical" evidence="1">
    <location>
        <begin position="92"/>
        <end position="108"/>
    </location>
</feature>
<comment type="caution">
    <text evidence="2">The sequence shown here is derived from an EMBL/GenBank/DDBJ whole genome shotgun (WGS) entry which is preliminary data.</text>
</comment>
<feature type="transmembrane region" description="Helical" evidence="1">
    <location>
        <begin position="44"/>
        <end position="62"/>
    </location>
</feature>
<accession>A0ABP7DUH2</accession>
<feature type="transmembrane region" description="Helical" evidence="1">
    <location>
        <begin position="67"/>
        <end position="86"/>
    </location>
</feature>
<organism evidence="2 3">
    <name type="scientific">Sphingomonas cynarae</name>
    <dbReference type="NCBI Taxonomy" id="930197"/>
    <lineage>
        <taxon>Bacteria</taxon>
        <taxon>Pseudomonadati</taxon>
        <taxon>Pseudomonadota</taxon>
        <taxon>Alphaproteobacteria</taxon>
        <taxon>Sphingomonadales</taxon>
        <taxon>Sphingomonadaceae</taxon>
        <taxon>Sphingomonas</taxon>
    </lineage>
</organism>
<keyword evidence="1" id="KW-0812">Transmembrane</keyword>
<dbReference type="Proteomes" id="UP001500523">
    <property type="component" value="Unassembled WGS sequence"/>
</dbReference>
<gene>
    <name evidence="2" type="ORF">GCM10022268_18570</name>
</gene>
<keyword evidence="1" id="KW-0472">Membrane</keyword>
<dbReference type="Pfam" id="PF03203">
    <property type="entry name" value="MerC"/>
    <property type="match status" value="1"/>
</dbReference>